<gene>
    <name evidence="5" type="ORF">BOVATA_048980</name>
</gene>
<dbReference type="VEuPathDB" id="PiroplasmaDB:BOVATA_048980"/>
<dbReference type="EMBL" id="BDSA01000043">
    <property type="protein sequence ID" value="GBE63405.1"/>
    <property type="molecule type" value="Genomic_DNA"/>
</dbReference>
<keyword evidence="3" id="KW-0812">Transmembrane</keyword>
<evidence type="ECO:0000256" key="1">
    <source>
        <dbReference type="SAM" id="Coils"/>
    </source>
</evidence>
<keyword evidence="3" id="KW-0472">Membrane</keyword>
<feature type="compositionally biased region" description="Polar residues" evidence="2">
    <location>
        <begin position="141"/>
        <end position="157"/>
    </location>
</feature>
<comment type="caution">
    <text evidence="5">The sequence shown here is derived from an EMBL/GenBank/DDBJ whole genome shotgun (WGS) entry which is preliminary data.</text>
</comment>
<reference evidence="5 6" key="1">
    <citation type="journal article" date="2017" name="BMC Genomics">
        <title>Whole-genome assembly of Babesia ovata and comparative genomics between closely related pathogens.</title>
        <authorList>
            <person name="Yamagishi J."/>
            <person name="Asada M."/>
            <person name="Hakimi H."/>
            <person name="Tanaka T.Q."/>
            <person name="Sugimoto C."/>
            <person name="Kawazu S."/>
        </authorList>
    </citation>
    <scope>NUCLEOTIDE SEQUENCE [LARGE SCALE GENOMIC DNA]</scope>
    <source>
        <strain evidence="5 6">Miyake</strain>
    </source>
</reference>
<feature type="region of interest" description="Disordered" evidence="2">
    <location>
        <begin position="2219"/>
        <end position="2258"/>
    </location>
</feature>
<sequence>MSYFTSSNSPLTFFLPCFFHLSCLGHYTFNNSGTSHCQSLDAQIDQAKESLKSESSQSPNKDALNAQIKQHEASKKECEKYHSLSESDRTAQLKDIRSRMVSLAELSGKLGQFIGNSDAVTDAIKNGIDSIINSDEEFKSLKNSQSSPAHSPTSVSAVSIDDAELTQQIRHYEEQIKLLEERQNSPNSPLSSEDSRLLSSHQSKLDALQRLKSLNESFESLKSPQDKPCETLLNNLCSGLEKFLGYQETSKGYDGTGIVYSDLDRLCDGVMSFLHGVLHSIKPKLGLHKDTLDSALKSLNNKNDNGIAKYRTAIAAVVKGVHEYNEKVAASNESVKSVITDLHKYTHSDSKLRVFLNNLQTAHNRRDTGYQLAKAQVEEKLQECQEQAKKFTDSLDTDNTKNTLNDSINDLNDNLRVTLSHVRSTVAYEAKRLGEVKEAKAAEFSDTKEKITATLKSMKVSVDCKIDAQIKELISKLRERVNAILKELNKINKDLIQYVNDLYDWLIAAEKILENALRNVQTILNELDGDPSRKPRRVEEVVENIRMNALLLYEAAAAARKQVTDLVKNTKDQEVTKLDAWKQAATSVIEKANKKCIQVLERVDDNSMRGGQDSIKRYANRLKQKGLDLLKAANAAKEAVKQKVDEALKAVVEMDGDLKRDLKSVKDKIKDGIGSVIEQLEVERLDEKVKSDLQSLKGNILKLNQQVDTSNVDSGIVSGQLKELKSKKDDLDKEHINKITKASGELEVNFKTHIQSPLNEKVSEVDSAIGKLGGKFEAKQNLNDIFGYIKGKVGEIKGTEGTGTGWQIDGATGLTGIEKGLEHYFNFFQGQFDKAVGGWIDDILAHNGLVKRLLGWQGKGENELEQELKNSGLGGLIREALEEQIKAAQAAFTSGQPPATGIIGKIAQVKQACELFARRLDDELKKDPESYGVLHLALKAKEALKGERLQSTKSNLQAALRAAQCRCGGCSGGKCLDCNKADCNLTQAVATTLVAVSSVSRQVGKELNSVLLGDGTGKINIADLLDKAKKATKQLHGQLTQATNPVGTPKESPAKAVDSKLKEVREFVEKQLDTKFTDVKKELQEAVDKLDSEVNAFNSTAEVQIKAAASTAIGEAVKQFEVNDKVPTEISVEKTMNTFSRVYNDIKSKLPEELKKQVDEHIGKDYGIGLPPFFTLDKVLMTNTNFNLYDKHVKQEKIRTLLYGKLRGVADEGQLPVAIGDIKTVGLKELNIIDPNHSGHDKIDQNTFTIPFAEIEKELKAISWYVDSGNNKQWPTELGKQPTDTDGIRQHLTNLTTGLGSEASWARTSKGLMKIKQEITDALEGIKTKVEQDLADIETFNDHVMVKFGEFGNNLASLCYEIKNAAGDGEGVKGRLQELKDKYFKQAADYSKEARDSIRRIHCDLSTLQKNLADGPLKNAAEFITFCSEAEKHFTKLLKEEIERDVQNAKDDLIVHARKQYVEAIKGLLTKFAEKVQSELKDLPEAINYDLTIGHKGLMKKLSDEFVDGVNDLFPKSSVRSHRTTEQKLHELVTKVRDSFTKFFVSFTFQDEIIDMREDLGNVIDSLDSLLSQLVSAQHFSDLVTSKREAFEKSLHEFYPDTMDDARKRLLTPLKHGFEAFVKELAKQYLSVYCRQDWDEEEKDKYAKVCLTVFYTLNSTLQKLEQNCGSNWRGDSVTKSTKLGQFLADQGYDVSKSASEQNGELNKNLVGREIKTFLVGSDNKHVYKADGTISTLTTLYDYLETYNHACHLRHVDGAKAPLSVFHMLSWLAGLTYSPMLGAMYDRFISLFDKPTEYKAHSHSASYTLDAYPSTITAEQMETSLYDIMSQSHAVLTSILGHGHAGGIYACDHLNNSNNLLYPSSPGACFDLLAEILQRLSQQLCFLYIQCTYPMELGGWSDCSYGRNVSGYHWQCNTTQCPNQSGNQSTNQRTDQSGNLSANLAPNQTCDQHPRCGVNSPLQSYLEDGLPGFMPHPFSKTGCQISCQMPNHTGKPCKTPMGFADIETVASHIKTGQHLKDALANFCGTKTSSLNSLCRMLNCIFPSAPKTLADMFWFYYSFLNEWDGKGSSHVKRNKHRETAYRNAVQNANFGNPDTDLDITSMFSSSAHGSSNGAPHLLGDLYSLLKCTYKRTNDPAHPCGSYIKPLCRDTCGTFVDKYAEKHLSTVVYQTESFYDLLKQLYEECNNMCDNSGILIQNPRTLHMDSVSPLVALAPVPAAHRRRPPRRAEDTLTPEITRKPPHRRAVPPRRRTRQGTRQRQVLLTIIVPSPTHPPTHPLTHPLNHSLNHSLNHPPTHSTTHILTHSPPSFTVSISPPLIAFQPFFPLSSLTSFDLPPRPPSSASIDWLIQIKHGNGPGDQGLEPLADALKKLIGDAIKNATTSLQHKSDKLSCSPNPHDPNSYCRQLDEQIKSTQQKLNDAKNSNTSLISSLESQIKLLQSNKDDCTKSHYMDKQRASSLEGEVQHGIDVIVKLTQFSGSEKSIETLIDNEIKRLEKQHKDCEKSPQSPDCAQHKKLEELQKKRDEISQHNNNSNCETLLNNLCTGLENFLGYDNGNYTGEGIVYSDLDRLCDGVMAFLHSVLKDVHAKQPYNVGKNVLRDDVLSHLSSNLCKGHNGFKRVIEKVAQGVGGYNALVRDSNEKVSAPIIKLQEEMETLKKEVSDVFNDNALAGDPELKTAVSKADETVHQGIEHATNFTNSITSRHINIMNLNSTLADSVIRALNTVKHENSRLYDLSTKEWKDMVSMRDEIENVFAYLKSTVNERITNEVTWLVDHVKEKVNDILKLLQKINTELEPCVTALVMWIEEAHKDIHKTQQEALQVFNQVNGGKGSRKHDVEKAAEKLRLKGEELYWIFDVAKADVSRLVGEANEKVGELDTYLRTGLYTVKTQINDGMKQFVQGYVKQVQGAVGGIKRGVQKNGDAGAINKESIEFKWEELQKELQHVVGEIKGDGNKGYNGLQGIVDAVGKYVTTFDKDTFGRTVQRWIGDILGKEPVKGLLNFYASTKHDLVKTHISSRIKTDIIQTINEVPKITTNNLKSTLQSVSSFLANFAQEIDKRLVKSALTNLAQDIHSELKAKDPQVFTDGKNIYFQSPLQGILSLLSIRANQVASQLEKFMNTSNIANVDAALSKATQIGMSIYDASQPEGLIGKALATVKQHISEFEKSLTTALEDSKGPATSTIFNPYITVNPNTVQLSHNVQATIADILEQKMPDAERIAQNKIDLTSTLDSYKQKETALTGAIKNILTSAFDAYNNKVYDKYVKSQANGNFKVEEGELYKLSGNIITNLNALTQAISETSSLINGQLYNLRNENIDKILANIKNKINCLQTTELKKAIRDADQFLRDADIMRNHTIKSLTNYVDSQVSSAISTLTTAARRNYVTSVKQLLQAFAAKVTQELQELPKEIYKDQYKGFKGFMRSIGEHINTLTIVKDEKEVQHLSSGFHSFFANVNSYVDDEIRRAHKENNDKKNANISNDENLYTKKIDNVYAAFGKLLQHITDTNKYDYKVPQMLDDLESATCHLKPESFDNPNTPIMDGVHKGLHDFANELKKACISNYDGADPIKVWLEKDPKRETSTDQDVPENMIVTADGKNCAKVFLSVLEILSYDLKYLNNECEKDWKDKKLCLIHNDTDNPLGLFLQRCGYKIAENQNSKEGESQCKTSVTGEIIFQKISATTASSSVTSPSPPLMGFLDTLVEHLKQYYRVGHLATIDSNRQPSSVFEMLKWCSGLEYNSVYSPLKNHILKLFSKPENVDVPKPSDYILNAYPSGFSAQNIYDALDRVCSKSYVVLSAILGHGHADGVYAVDFNTNEQKFSYPSSPAKCFDLLVEFSLRLYHQLSFLHTQCTRTYGAISWRECYYGQQVGGSSWNCNTMQCSKQDCPQKGNQQADQMCNQKGVQTCDQHPKCGLKSPLQSFLEDGLQGFLPHHFSKVGCGVECSLGKHRGLPCKTPMGFADLSVAASHTKTGAHIAEILQEFCGQPNTPLASLCAQLTCLLQRTPQTLDDMFSFYYHLLKDWNGNNHKRSMHKKYAFENAVTAAYFGTKYQALDINPMFNNTEHSDGNHNKGDLFSLYTCYSGESSSITCGRYLQPMGLNTWYMFSNKNGGKYLSWIVYMTETFYDLLKKLYEECCNNCTKAGTRCHGKLCVKECKVNSFYESQKSTTEKTKPIQPSTAKHKSDCKSIAECPFTRPTLSKYGFTLHSAYNLSGANGTVYKRTCQDFCKTLGRVISDVKAANDVLAKLIHETIPEFLWKIREPFSLTLLALWSLSLLYLLHITVVRLDVLRIRSHLRSPSSHRIAAQSLLAAARVKALANVKYFSP</sequence>
<dbReference type="Proteomes" id="UP000236319">
    <property type="component" value="Unassembled WGS sequence"/>
</dbReference>
<feature type="coiled-coil region" evidence="1">
    <location>
        <begin position="474"/>
        <end position="526"/>
    </location>
</feature>
<accession>A0A2H6KK76</accession>
<feature type="region of interest" description="Disordered" evidence="2">
    <location>
        <begin position="48"/>
        <end position="69"/>
    </location>
</feature>
<feature type="signal peptide" evidence="4">
    <location>
        <begin position="1"/>
        <end position="25"/>
    </location>
</feature>
<organism evidence="5 6">
    <name type="scientific">Babesia ovata</name>
    <dbReference type="NCBI Taxonomy" id="189622"/>
    <lineage>
        <taxon>Eukaryota</taxon>
        <taxon>Sar</taxon>
        <taxon>Alveolata</taxon>
        <taxon>Apicomplexa</taxon>
        <taxon>Aconoidasida</taxon>
        <taxon>Piroplasmida</taxon>
        <taxon>Babesiidae</taxon>
        <taxon>Babesia</taxon>
    </lineage>
</organism>
<evidence type="ECO:0000256" key="4">
    <source>
        <dbReference type="SAM" id="SignalP"/>
    </source>
</evidence>
<dbReference type="PANTHER" id="PTHR18976">
    <property type="entry name" value="APOLIPOPROTEIN"/>
    <property type="match status" value="1"/>
</dbReference>
<proteinExistence type="predicted"/>
<name>A0A2H6KK76_9APIC</name>
<feature type="transmembrane region" description="Helical" evidence="3">
    <location>
        <begin position="4263"/>
        <end position="4286"/>
    </location>
</feature>
<feature type="coiled-coil region" evidence="1">
    <location>
        <begin position="2404"/>
        <end position="2449"/>
    </location>
</feature>
<evidence type="ECO:0000256" key="2">
    <source>
        <dbReference type="SAM" id="MobiDB-lite"/>
    </source>
</evidence>
<keyword evidence="6" id="KW-1185">Reference proteome</keyword>
<evidence type="ECO:0008006" key="7">
    <source>
        <dbReference type="Google" id="ProtNLM"/>
    </source>
</evidence>
<protein>
    <recommendedName>
        <fullName evidence="7">Extracellular matrix-binding ebh</fullName>
    </recommendedName>
</protein>
<dbReference type="PANTHER" id="PTHR18976:SF34">
    <property type="entry name" value="LIPID-BINDING PROTEIN"/>
    <property type="match status" value="1"/>
</dbReference>
<evidence type="ECO:0000313" key="6">
    <source>
        <dbReference type="Proteomes" id="UP000236319"/>
    </source>
</evidence>
<dbReference type="RefSeq" id="XP_028869648.1">
    <property type="nucleotide sequence ID" value="XM_029013815.1"/>
</dbReference>
<evidence type="ECO:0000256" key="3">
    <source>
        <dbReference type="SAM" id="Phobius"/>
    </source>
</evidence>
<feature type="compositionally biased region" description="Basic residues" evidence="2">
    <location>
        <begin position="2240"/>
        <end position="2257"/>
    </location>
</feature>
<feature type="chain" id="PRO_5014160897" description="Extracellular matrix-binding ebh" evidence="4">
    <location>
        <begin position="26"/>
        <end position="4325"/>
    </location>
</feature>
<keyword evidence="1" id="KW-0175">Coiled coil</keyword>
<keyword evidence="4" id="KW-0732">Signal</keyword>
<evidence type="ECO:0000313" key="5">
    <source>
        <dbReference type="EMBL" id="GBE63405.1"/>
    </source>
</evidence>
<dbReference type="InterPro" id="IPR050163">
    <property type="entry name" value="Apolipoprotein_A1/A4/E"/>
</dbReference>
<feature type="region of interest" description="Disordered" evidence="2">
    <location>
        <begin position="141"/>
        <end position="160"/>
    </location>
</feature>
<dbReference type="GeneID" id="39877175"/>
<keyword evidence="3" id="KW-1133">Transmembrane helix</keyword>